<dbReference type="Pfam" id="PF25534">
    <property type="entry name" value="DUF7918"/>
    <property type="match status" value="1"/>
</dbReference>
<sequence length="249" mass="28397">MQLGPYTCIITTNDQPLEEYAAEVDEERGELDCWVASKDGSPFKIECSFGGTLTEVDAVRLVLSADGEILDTRIAVDCDSTVMNGLRLDSWTILPYVFKPAVKPTEDFDEDEMETEDINDPAWKKRGVITLEMTRVEATKFVPLDDDQPSSPLPEQERLRTILVGQRDISEKKAARRTVSWQWGRDEGVPCAVFHFKHRPKEWLEAYGFMGRRTPDITDAINFNMFNFAEQPEYIAGMREMTLRDQAMA</sequence>
<feature type="domain" description="DUF7918" evidence="1">
    <location>
        <begin position="8"/>
        <end position="212"/>
    </location>
</feature>
<organism evidence="2 3">
    <name type="scientific">Calocera viscosa (strain TUFC12733)</name>
    <dbReference type="NCBI Taxonomy" id="1330018"/>
    <lineage>
        <taxon>Eukaryota</taxon>
        <taxon>Fungi</taxon>
        <taxon>Dikarya</taxon>
        <taxon>Basidiomycota</taxon>
        <taxon>Agaricomycotina</taxon>
        <taxon>Dacrymycetes</taxon>
        <taxon>Dacrymycetales</taxon>
        <taxon>Dacrymycetaceae</taxon>
        <taxon>Calocera</taxon>
    </lineage>
</organism>
<evidence type="ECO:0000313" key="3">
    <source>
        <dbReference type="Proteomes" id="UP000076738"/>
    </source>
</evidence>
<dbReference type="EMBL" id="KV417272">
    <property type="protein sequence ID" value="KZO99542.1"/>
    <property type="molecule type" value="Genomic_DNA"/>
</dbReference>
<protein>
    <recommendedName>
        <fullName evidence="1">DUF7918 domain-containing protein</fullName>
    </recommendedName>
</protein>
<keyword evidence="3" id="KW-1185">Reference proteome</keyword>
<dbReference type="InterPro" id="IPR057678">
    <property type="entry name" value="DUF7918"/>
</dbReference>
<name>A0A167Q981_CALVF</name>
<dbReference type="Proteomes" id="UP000076738">
    <property type="component" value="Unassembled WGS sequence"/>
</dbReference>
<gene>
    <name evidence="2" type="ORF">CALVIDRAFT_561394</name>
</gene>
<reference evidence="2 3" key="1">
    <citation type="journal article" date="2016" name="Mol. Biol. Evol.">
        <title>Comparative Genomics of Early-Diverging Mushroom-Forming Fungi Provides Insights into the Origins of Lignocellulose Decay Capabilities.</title>
        <authorList>
            <person name="Nagy L.G."/>
            <person name="Riley R."/>
            <person name="Tritt A."/>
            <person name="Adam C."/>
            <person name="Daum C."/>
            <person name="Floudas D."/>
            <person name="Sun H."/>
            <person name="Yadav J.S."/>
            <person name="Pangilinan J."/>
            <person name="Larsson K.H."/>
            <person name="Matsuura K."/>
            <person name="Barry K."/>
            <person name="Labutti K."/>
            <person name="Kuo R."/>
            <person name="Ohm R.A."/>
            <person name="Bhattacharya S.S."/>
            <person name="Shirouzu T."/>
            <person name="Yoshinaga Y."/>
            <person name="Martin F.M."/>
            <person name="Grigoriev I.V."/>
            <person name="Hibbett D.S."/>
        </authorList>
    </citation>
    <scope>NUCLEOTIDE SEQUENCE [LARGE SCALE GENOMIC DNA]</scope>
    <source>
        <strain evidence="2 3">TUFC12733</strain>
    </source>
</reference>
<dbReference type="OrthoDB" id="3364132at2759"/>
<evidence type="ECO:0000313" key="2">
    <source>
        <dbReference type="EMBL" id="KZO99542.1"/>
    </source>
</evidence>
<evidence type="ECO:0000259" key="1">
    <source>
        <dbReference type="Pfam" id="PF25534"/>
    </source>
</evidence>
<proteinExistence type="predicted"/>
<dbReference type="AlphaFoldDB" id="A0A167Q981"/>
<accession>A0A167Q981</accession>